<accession>A0ABS2MW86</accession>
<feature type="domain" description="HTH gntR-type" evidence="4">
    <location>
        <begin position="8"/>
        <end position="74"/>
    </location>
</feature>
<dbReference type="InterPro" id="IPR036390">
    <property type="entry name" value="WH_DNA-bd_sf"/>
</dbReference>
<dbReference type="Pfam" id="PF07729">
    <property type="entry name" value="FCD"/>
    <property type="match status" value="1"/>
</dbReference>
<keyword evidence="3" id="KW-0804">Transcription</keyword>
<evidence type="ECO:0000256" key="1">
    <source>
        <dbReference type="ARBA" id="ARBA00023015"/>
    </source>
</evidence>
<keyword evidence="1" id="KW-0805">Transcription regulation</keyword>
<organism evidence="5 6">
    <name type="scientific">Aquibacillus albus</name>
    <dbReference type="NCBI Taxonomy" id="1168171"/>
    <lineage>
        <taxon>Bacteria</taxon>
        <taxon>Bacillati</taxon>
        <taxon>Bacillota</taxon>
        <taxon>Bacilli</taxon>
        <taxon>Bacillales</taxon>
        <taxon>Bacillaceae</taxon>
        <taxon>Aquibacillus</taxon>
    </lineage>
</organism>
<dbReference type="Proteomes" id="UP001296943">
    <property type="component" value="Unassembled WGS sequence"/>
</dbReference>
<dbReference type="PROSITE" id="PS50949">
    <property type="entry name" value="HTH_GNTR"/>
    <property type="match status" value="1"/>
</dbReference>
<dbReference type="Gene3D" id="1.10.10.10">
    <property type="entry name" value="Winged helix-like DNA-binding domain superfamily/Winged helix DNA-binding domain"/>
    <property type="match status" value="1"/>
</dbReference>
<dbReference type="RefSeq" id="WP_204497587.1">
    <property type="nucleotide sequence ID" value="NZ_JAFBDR010000002.1"/>
</dbReference>
<evidence type="ECO:0000313" key="6">
    <source>
        <dbReference type="Proteomes" id="UP001296943"/>
    </source>
</evidence>
<dbReference type="SMART" id="SM00345">
    <property type="entry name" value="HTH_GNTR"/>
    <property type="match status" value="1"/>
</dbReference>
<keyword evidence="6" id="KW-1185">Reference proteome</keyword>
<dbReference type="InterPro" id="IPR011711">
    <property type="entry name" value="GntR_C"/>
</dbReference>
<dbReference type="SUPFAM" id="SSF46785">
    <property type="entry name" value="Winged helix' DNA-binding domain"/>
    <property type="match status" value="1"/>
</dbReference>
<evidence type="ECO:0000313" key="5">
    <source>
        <dbReference type="EMBL" id="MBM7570159.1"/>
    </source>
</evidence>
<keyword evidence="2 5" id="KW-0238">DNA-binding</keyword>
<comment type="caution">
    <text evidence="5">The sequence shown here is derived from an EMBL/GenBank/DDBJ whole genome shotgun (WGS) entry which is preliminary data.</text>
</comment>
<evidence type="ECO:0000256" key="3">
    <source>
        <dbReference type="ARBA" id="ARBA00023163"/>
    </source>
</evidence>
<proteinExistence type="predicted"/>
<dbReference type="Gene3D" id="1.20.120.530">
    <property type="entry name" value="GntR ligand-binding domain-like"/>
    <property type="match status" value="1"/>
</dbReference>
<gene>
    <name evidence="5" type="ORF">JOC48_000637</name>
</gene>
<reference evidence="5 6" key="1">
    <citation type="submission" date="2021-01" db="EMBL/GenBank/DDBJ databases">
        <title>Genomic Encyclopedia of Type Strains, Phase IV (KMG-IV): sequencing the most valuable type-strain genomes for metagenomic binning, comparative biology and taxonomic classification.</title>
        <authorList>
            <person name="Goeker M."/>
        </authorList>
    </citation>
    <scope>NUCLEOTIDE SEQUENCE [LARGE SCALE GENOMIC DNA]</scope>
    <source>
        <strain evidence="5 6">DSM 23711</strain>
    </source>
</reference>
<evidence type="ECO:0000256" key="2">
    <source>
        <dbReference type="ARBA" id="ARBA00023125"/>
    </source>
</evidence>
<dbReference type="SUPFAM" id="SSF48008">
    <property type="entry name" value="GntR ligand-binding domain-like"/>
    <property type="match status" value="1"/>
</dbReference>
<dbReference type="InterPro" id="IPR000524">
    <property type="entry name" value="Tscrpt_reg_HTH_GntR"/>
</dbReference>
<dbReference type="GO" id="GO:0003677">
    <property type="term" value="F:DNA binding"/>
    <property type="evidence" value="ECO:0007669"/>
    <property type="project" value="UniProtKB-KW"/>
</dbReference>
<dbReference type="Pfam" id="PF00392">
    <property type="entry name" value="GntR"/>
    <property type="match status" value="1"/>
</dbReference>
<evidence type="ECO:0000259" key="4">
    <source>
        <dbReference type="PROSITE" id="PS50949"/>
    </source>
</evidence>
<sequence>MSRKAGNGYLEKKAYNEIKKMILNNELKPDETIIQDQIAQKIGVSRTPLRRALAELERDYLVETTSNGIVVRRFSDEFLRSVWEVRAVLEGLSSRLATPLIDEPMISYFKTLFESAYRKWESGESEAYKKADEIFHRKLMEIAGNIVLHRSLESTQVLNIAFDLGLVRSPEETYTEHMDILEAMESRDADKAEKLMLEHIRNSTHLINVKYSIIKD</sequence>
<name>A0ABS2MW86_9BACI</name>
<protein>
    <submittedName>
        <fullName evidence="5">DNA-binding GntR family transcriptional regulator</fullName>
    </submittedName>
</protein>
<dbReference type="InterPro" id="IPR036388">
    <property type="entry name" value="WH-like_DNA-bd_sf"/>
</dbReference>
<dbReference type="EMBL" id="JAFBDR010000002">
    <property type="protein sequence ID" value="MBM7570159.1"/>
    <property type="molecule type" value="Genomic_DNA"/>
</dbReference>
<dbReference type="PANTHER" id="PTHR43537:SF5">
    <property type="entry name" value="UXU OPERON TRANSCRIPTIONAL REGULATOR"/>
    <property type="match status" value="1"/>
</dbReference>
<dbReference type="PANTHER" id="PTHR43537">
    <property type="entry name" value="TRANSCRIPTIONAL REGULATOR, GNTR FAMILY"/>
    <property type="match status" value="1"/>
</dbReference>
<dbReference type="InterPro" id="IPR008920">
    <property type="entry name" value="TF_FadR/GntR_C"/>
</dbReference>
<dbReference type="SMART" id="SM00895">
    <property type="entry name" value="FCD"/>
    <property type="match status" value="1"/>
</dbReference>